<keyword evidence="3" id="KW-1185">Reference proteome</keyword>
<name>A0A9R1WMX9_LACSA</name>
<proteinExistence type="predicted"/>
<organism evidence="2 3">
    <name type="scientific">Lactuca sativa</name>
    <name type="common">Garden lettuce</name>
    <dbReference type="NCBI Taxonomy" id="4236"/>
    <lineage>
        <taxon>Eukaryota</taxon>
        <taxon>Viridiplantae</taxon>
        <taxon>Streptophyta</taxon>
        <taxon>Embryophyta</taxon>
        <taxon>Tracheophyta</taxon>
        <taxon>Spermatophyta</taxon>
        <taxon>Magnoliopsida</taxon>
        <taxon>eudicotyledons</taxon>
        <taxon>Gunneridae</taxon>
        <taxon>Pentapetalae</taxon>
        <taxon>asterids</taxon>
        <taxon>campanulids</taxon>
        <taxon>Asterales</taxon>
        <taxon>Asteraceae</taxon>
        <taxon>Cichorioideae</taxon>
        <taxon>Cichorieae</taxon>
        <taxon>Lactucinae</taxon>
        <taxon>Lactuca</taxon>
    </lineage>
</organism>
<dbReference type="AlphaFoldDB" id="A0A9R1WMX9"/>
<gene>
    <name evidence="2" type="ORF">LSAT_V11C100005250</name>
</gene>
<protein>
    <submittedName>
        <fullName evidence="2">Uncharacterized protein</fullName>
    </submittedName>
</protein>
<dbReference type="EMBL" id="NBSK02000001">
    <property type="protein sequence ID" value="KAJ0225401.1"/>
    <property type="molecule type" value="Genomic_DNA"/>
</dbReference>
<sequence length="175" mass="19424">MPVSCCGEETGEEGKSKQRRQSLKRLSVALLVETRVWRGWRFTSSTAALQHRWWRQKADSGGGSKRGEDGGWVNSEWMVAAREKTGEFKMMSGNYTAIDNQNVYGSVPVKLLLLFFNCVFITSILDLNPNLFIDSTLQTFPPSGTQGKISGASGPPRDADGFEDANIDVEKEENI</sequence>
<accession>A0A9R1WMX9</accession>
<evidence type="ECO:0000313" key="3">
    <source>
        <dbReference type="Proteomes" id="UP000235145"/>
    </source>
</evidence>
<evidence type="ECO:0000256" key="1">
    <source>
        <dbReference type="SAM" id="MobiDB-lite"/>
    </source>
</evidence>
<feature type="region of interest" description="Disordered" evidence="1">
    <location>
        <begin position="144"/>
        <end position="175"/>
    </location>
</feature>
<dbReference type="Proteomes" id="UP000235145">
    <property type="component" value="Unassembled WGS sequence"/>
</dbReference>
<reference evidence="2 3" key="1">
    <citation type="journal article" date="2017" name="Nat. Commun.">
        <title>Genome assembly with in vitro proximity ligation data and whole-genome triplication in lettuce.</title>
        <authorList>
            <person name="Reyes-Chin-Wo S."/>
            <person name="Wang Z."/>
            <person name="Yang X."/>
            <person name="Kozik A."/>
            <person name="Arikit S."/>
            <person name="Song C."/>
            <person name="Xia L."/>
            <person name="Froenicke L."/>
            <person name="Lavelle D.O."/>
            <person name="Truco M.J."/>
            <person name="Xia R."/>
            <person name="Zhu S."/>
            <person name="Xu C."/>
            <person name="Xu H."/>
            <person name="Xu X."/>
            <person name="Cox K."/>
            <person name="Korf I."/>
            <person name="Meyers B.C."/>
            <person name="Michelmore R.W."/>
        </authorList>
    </citation>
    <scope>NUCLEOTIDE SEQUENCE [LARGE SCALE GENOMIC DNA]</scope>
    <source>
        <strain evidence="3">cv. Salinas</strain>
        <tissue evidence="2">Seedlings</tissue>
    </source>
</reference>
<evidence type="ECO:0000313" key="2">
    <source>
        <dbReference type="EMBL" id="KAJ0225401.1"/>
    </source>
</evidence>
<comment type="caution">
    <text evidence="2">The sequence shown here is derived from an EMBL/GenBank/DDBJ whole genome shotgun (WGS) entry which is preliminary data.</text>
</comment>